<dbReference type="EMBL" id="CP021056">
    <property type="protein sequence ID" value="QXE24239.1"/>
    <property type="molecule type" value="Genomic_DNA"/>
</dbReference>
<dbReference type="KEGG" id="rsin:B6N60_02943"/>
<organism evidence="1 2">
    <name type="scientific">Richelia sinica FACHB-800</name>
    <dbReference type="NCBI Taxonomy" id="1357546"/>
    <lineage>
        <taxon>Bacteria</taxon>
        <taxon>Bacillati</taxon>
        <taxon>Cyanobacteriota</taxon>
        <taxon>Cyanophyceae</taxon>
        <taxon>Nostocales</taxon>
        <taxon>Nostocaceae</taxon>
        <taxon>Richelia</taxon>
    </lineage>
</organism>
<evidence type="ECO:0000313" key="1">
    <source>
        <dbReference type="EMBL" id="QXE24239.1"/>
    </source>
</evidence>
<accession>A0A975Y5I0</accession>
<protein>
    <submittedName>
        <fullName evidence="1">Uncharacterized protein</fullName>
    </submittedName>
</protein>
<dbReference type="AlphaFoldDB" id="A0A975Y5I0"/>
<keyword evidence="2" id="KW-1185">Reference proteome</keyword>
<sequence>MAKLSFLLLPLYVPCLPYCSYAPIARIKKLEYKIE</sequence>
<evidence type="ECO:0000313" key="2">
    <source>
        <dbReference type="Proteomes" id="UP000683511"/>
    </source>
</evidence>
<reference evidence="1" key="1">
    <citation type="submission" date="2017-04" db="EMBL/GenBank/DDBJ databases">
        <title>Genome deletions in a multicellular cyanobacterial endosymbiont for morphological adaptation in marine diatoms.</title>
        <authorList>
            <person name="Wang Y."/>
            <person name="Gao H."/>
            <person name="Li R."/>
            <person name="Xu X."/>
        </authorList>
    </citation>
    <scope>NUCLEOTIDE SEQUENCE</scope>
    <source>
        <strain evidence="1">FACHB 800</strain>
    </source>
</reference>
<dbReference type="Proteomes" id="UP000683511">
    <property type="component" value="Chromosome"/>
</dbReference>
<proteinExistence type="predicted"/>
<gene>
    <name evidence="1" type="ORF">B6N60_02943</name>
</gene>
<name>A0A975Y5I0_9NOST</name>